<sequence length="84" mass="9915">MWRARVSFQRPGETERYIRDRMDINKLKWDITREGRSRIIPSSVVVLSGMQSFHMTTCRYTSHVLYLVGIMTSTQTTPIDETLY</sequence>
<comment type="caution">
    <text evidence="1">The sequence shown here is derived from an EMBL/GenBank/DDBJ whole genome shotgun (WGS) entry which is preliminary data.</text>
</comment>
<organism evidence="1 2">
    <name type="scientific">Allacma fusca</name>
    <dbReference type="NCBI Taxonomy" id="39272"/>
    <lineage>
        <taxon>Eukaryota</taxon>
        <taxon>Metazoa</taxon>
        <taxon>Ecdysozoa</taxon>
        <taxon>Arthropoda</taxon>
        <taxon>Hexapoda</taxon>
        <taxon>Collembola</taxon>
        <taxon>Symphypleona</taxon>
        <taxon>Sminthuridae</taxon>
        <taxon>Allacma</taxon>
    </lineage>
</organism>
<accession>A0A8J2KX49</accession>
<keyword evidence="2" id="KW-1185">Reference proteome</keyword>
<dbReference type="Proteomes" id="UP000708208">
    <property type="component" value="Unassembled WGS sequence"/>
</dbReference>
<name>A0A8J2KX49_9HEXA</name>
<evidence type="ECO:0000313" key="2">
    <source>
        <dbReference type="Proteomes" id="UP000708208"/>
    </source>
</evidence>
<dbReference type="AlphaFoldDB" id="A0A8J2KX49"/>
<protein>
    <submittedName>
        <fullName evidence="1">Uncharacterized protein</fullName>
    </submittedName>
</protein>
<evidence type="ECO:0000313" key="1">
    <source>
        <dbReference type="EMBL" id="CAG7822381.1"/>
    </source>
</evidence>
<reference evidence="1" key="1">
    <citation type="submission" date="2021-06" db="EMBL/GenBank/DDBJ databases">
        <authorList>
            <person name="Hodson N. C."/>
            <person name="Mongue J. A."/>
            <person name="Jaron S. K."/>
        </authorList>
    </citation>
    <scope>NUCLEOTIDE SEQUENCE</scope>
</reference>
<proteinExistence type="predicted"/>
<gene>
    <name evidence="1" type="ORF">AFUS01_LOCUS32661</name>
</gene>
<dbReference type="EMBL" id="CAJVCH010526223">
    <property type="protein sequence ID" value="CAG7822381.1"/>
    <property type="molecule type" value="Genomic_DNA"/>
</dbReference>